<evidence type="ECO:0000313" key="2">
    <source>
        <dbReference type="EMBL" id="MFC5450785.1"/>
    </source>
</evidence>
<dbReference type="Proteomes" id="UP001596044">
    <property type="component" value="Unassembled WGS sequence"/>
</dbReference>
<keyword evidence="3" id="KW-1185">Reference proteome</keyword>
<organism evidence="2 3">
    <name type="scientific">Paenibacillus aestuarii</name>
    <dbReference type="NCBI Taxonomy" id="516965"/>
    <lineage>
        <taxon>Bacteria</taxon>
        <taxon>Bacillati</taxon>
        <taxon>Bacillota</taxon>
        <taxon>Bacilli</taxon>
        <taxon>Bacillales</taxon>
        <taxon>Paenibacillaceae</taxon>
        <taxon>Paenibacillus</taxon>
    </lineage>
</organism>
<gene>
    <name evidence="2" type="ORF">ACFPOG_21250</name>
</gene>
<dbReference type="EMBL" id="JBHSMJ010000029">
    <property type="protein sequence ID" value="MFC5450785.1"/>
    <property type="molecule type" value="Genomic_DNA"/>
</dbReference>
<feature type="transmembrane region" description="Helical" evidence="1">
    <location>
        <begin position="320"/>
        <end position="338"/>
    </location>
</feature>
<feature type="transmembrane region" description="Helical" evidence="1">
    <location>
        <begin position="165"/>
        <end position="185"/>
    </location>
</feature>
<proteinExistence type="predicted"/>
<feature type="transmembrane region" description="Helical" evidence="1">
    <location>
        <begin position="87"/>
        <end position="106"/>
    </location>
</feature>
<comment type="caution">
    <text evidence="2">The sequence shown here is derived from an EMBL/GenBank/DDBJ whole genome shotgun (WGS) entry which is preliminary data.</text>
</comment>
<protein>
    <submittedName>
        <fullName evidence="2">Uncharacterized protein</fullName>
    </submittedName>
</protein>
<feature type="transmembrane region" description="Helical" evidence="1">
    <location>
        <begin position="53"/>
        <end position="75"/>
    </location>
</feature>
<accession>A0ABW0KBX2</accession>
<keyword evidence="1" id="KW-0812">Transmembrane</keyword>
<feature type="transmembrane region" description="Helical" evidence="1">
    <location>
        <begin position="30"/>
        <end position="46"/>
    </location>
</feature>
<reference evidence="3" key="1">
    <citation type="journal article" date="2019" name="Int. J. Syst. Evol. Microbiol.">
        <title>The Global Catalogue of Microorganisms (GCM) 10K type strain sequencing project: providing services to taxonomists for standard genome sequencing and annotation.</title>
        <authorList>
            <consortium name="The Broad Institute Genomics Platform"/>
            <consortium name="The Broad Institute Genome Sequencing Center for Infectious Disease"/>
            <person name="Wu L."/>
            <person name="Ma J."/>
        </authorList>
    </citation>
    <scope>NUCLEOTIDE SEQUENCE [LARGE SCALE GENOMIC DNA]</scope>
    <source>
        <strain evidence="3">KACC 11904</strain>
    </source>
</reference>
<feature type="transmembrane region" description="Helical" evidence="1">
    <location>
        <begin position="205"/>
        <end position="223"/>
    </location>
</feature>
<evidence type="ECO:0000256" key="1">
    <source>
        <dbReference type="SAM" id="Phobius"/>
    </source>
</evidence>
<keyword evidence="1" id="KW-1133">Transmembrane helix</keyword>
<sequence length="423" mass="48378">MSHHSNPRWPLVSIRRFDIVYLQRQNPYMVAWWSASFPGFSHLLLYKNSIGIILTLSEVFINSFASINIGMVYSFCGNFEMAKQAVQPLWAFGYMIIYLFAIWDSYRCALEMNKQYELAVLENGRVSNYLLKSTGIQYIEKKHPLAAAACSFFFPGLGQLYNKHIWLGFYGIFWWWFYLTFSHTYEAVLAFLTHNGHLVKSILHPQWLMFMPSVIGGAMYHAYTSSIEQNRLFRTLQRQYLTDRYDNSQCVLSGFSGGEQPLWIVGTFEHSIEVEQALSNLEHSGIDKSRIIPVLMDTDSSPAIRFTNQRYDQMSRPIEIGIACATAASVIGISVGFILEWGPIIWGIVYAIGGFTAAFAVSYLLKPKQQRTRKSDKLPEVTVLVQYDKEEEASSIKAILWQYNALTVGKLNNNHPVLNSPAR</sequence>
<keyword evidence="1" id="KW-0472">Membrane</keyword>
<evidence type="ECO:0000313" key="3">
    <source>
        <dbReference type="Proteomes" id="UP001596044"/>
    </source>
</evidence>
<feature type="transmembrane region" description="Helical" evidence="1">
    <location>
        <begin position="344"/>
        <end position="365"/>
    </location>
</feature>
<dbReference type="RefSeq" id="WP_270878932.1">
    <property type="nucleotide sequence ID" value="NZ_JAQFVF010000022.1"/>
</dbReference>
<name>A0ABW0KBX2_9BACL</name>